<keyword evidence="12" id="KW-1185">Reference proteome</keyword>
<comment type="caution">
    <text evidence="11">The sequence shown here is derived from an EMBL/GenBank/DDBJ whole genome shotgun (WGS) entry which is preliminary data.</text>
</comment>
<evidence type="ECO:0000256" key="9">
    <source>
        <dbReference type="ARBA" id="ARBA00023204"/>
    </source>
</evidence>
<dbReference type="SMART" id="SM00986">
    <property type="entry name" value="UDG"/>
    <property type="match status" value="1"/>
</dbReference>
<name>A0ABQ0C728_9PROT</name>
<dbReference type="InterPro" id="IPR005273">
    <property type="entry name" value="Ura-DNA_glyco_family4"/>
</dbReference>
<evidence type="ECO:0000256" key="3">
    <source>
        <dbReference type="ARBA" id="ARBA00022485"/>
    </source>
</evidence>
<protein>
    <recommendedName>
        <fullName evidence="2">Type-4 uracil-DNA glycosylase</fullName>
    </recommendedName>
</protein>
<proteinExistence type="inferred from homology"/>
<keyword evidence="7" id="KW-0408">Iron</keyword>
<organism evidence="11 12">
    <name type="scientific">Candidatus Magnetaquiglobus chichijimensis</name>
    <dbReference type="NCBI Taxonomy" id="3141448"/>
    <lineage>
        <taxon>Bacteria</taxon>
        <taxon>Pseudomonadati</taxon>
        <taxon>Pseudomonadota</taxon>
        <taxon>Magnetococcia</taxon>
        <taxon>Magnetococcales</taxon>
        <taxon>Candidatus Magnetaquicoccaceae</taxon>
        <taxon>Candidatus Magnetaquiglobus</taxon>
    </lineage>
</organism>
<evidence type="ECO:0000313" key="12">
    <source>
        <dbReference type="Proteomes" id="UP001628193"/>
    </source>
</evidence>
<dbReference type="InterPro" id="IPR036895">
    <property type="entry name" value="Uracil-DNA_glycosylase-like_sf"/>
</dbReference>
<comment type="similarity">
    <text evidence="1">Belongs to the uracil-DNA glycosylase (UDG) superfamily. Type 4 (UDGa) family.</text>
</comment>
<accession>A0ABQ0C728</accession>
<gene>
    <name evidence="11" type="ORF">SIID45300_00993</name>
</gene>
<keyword evidence="5" id="KW-0227">DNA damage</keyword>
<sequence length="265" mass="29068">MDTRSALLSTLRYWRACGIDRLTGEAWGWQHPPLKLPVTPVPRLSVPIVPEVAPVPPSVIDEPVPVSLDRLLTSPLPLDERVALLAERAGRVAGCQACALSLTRRKALYGGGPADAPVVWIIDAPGEAEESKGMALAGDGRELFEGMLRGLGLGRQEVYVTHLVKCRPPADRAPRGDEIRLCQGYWIEELETIRPRAIVALGKVVVETLLGDVGRLTKARGQVHVWRGIPVIATYHPTYCLRAPLSKRALWEDLLLLKKRLDGVE</sequence>
<dbReference type="Pfam" id="PF03167">
    <property type="entry name" value="UDG"/>
    <property type="match status" value="1"/>
</dbReference>
<evidence type="ECO:0000256" key="8">
    <source>
        <dbReference type="ARBA" id="ARBA00023014"/>
    </source>
</evidence>
<dbReference type="Gene3D" id="3.40.470.10">
    <property type="entry name" value="Uracil-DNA glycosylase-like domain"/>
    <property type="match status" value="1"/>
</dbReference>
<keyword evidence="9" id="KW-0234">DNA repair</keyword>
<dbReference type="InterPro" id="IPR005122">
    <property type="entry name" value="Uracil-DNA_glycosylase-like"/>
</dbReference>
<evidence type="ECO:0000256" key="2">
    <source>
        <dbReference type="ARBA" id="ARBA00019403"/>
    </source>
</evidence>
<dbReference type="RefSeq" id="WP_420904406.1">
    <property type="nucleotide sequence ID" value="NZ_BAAFGK010000004.1"/>
</dbReference>
<feature type="domain" description="Uracil-DNA glycosylase-like" evidence="10">
    <location>
        <begin position="109"/>
        <end position="255"/>
    </location>
</feature>
<evidence type="ECO:0000259" key="10">
    <source>
        <dbReference type="SMART" id="SM00986"/>
    </source>
</evidence>
<evidence type="ECO:0000256" key="4">
    <source>
        <dbReference type="ARBA" id="ARBA00022723"/>
    </source>
</evidence>
<dbReference type="PANTHER" id="PTHR33693:SF9">
    <property type="entry name" value="TYPE-4 URACIL-DNA GLYCOSYLASE"/>
    <property type="match status" value="1"/>
</dbReference>
<dbReference type="EMBL" id="BAAFGK010000004">
    <property type="protein sequence ID" value="GAB0056685.1"/>
    <property type="molecule type" value="Genomic_DNA"/>
</dbReference>
<dbReference type="NCBIfam" id="TIGR00758">
    <property type="entry name" value="UDG_fam4"/>
    <property type="match status" value="1"/>
</dbReference>
<dbReference type="SUPFAM" id="SSF52141">
    <property type="entry name" value="Uracil-DNA glycosylase-like"/>
    <property type="match status" value="1"/>
</dbReference>
<dbReference type="Proteomes" id="UP001628193">
    <property type="component" value="Unassembled WGS sequence"/>
</dbReference>
<evidence type="ECO:0000256" key="1">
    <source>
        <dbReference type="ARBA" id="ARBA00006521"/>
    </source>
</evidence>
<dbReference type="CDD" id="cd10030">
    <property type="entry name" value="UDG-F4_TTUDGA_SPO1dp_like"/>
    <property type="match status" value="1"/>
</dbReference>
<dbReference type="SMART" id="SM00987">
    <property type="entry name" value="UreE_C"/>
    <property type="match status" value="1"/>
</dbReference>
<reference evidence="11 12" key="1">
    <citation type="submission" date="2024-09" db="EMBL/GenBank/DDBJ databases">
        <title>Draft genome sequence of Candidatus Magnetaquicoccaceae bacterium FCR-1.</title>
        <authorList>
            <person name="Shimoshige H."/>
            <person name="Shimamura S."/>
            <person name="Taoka A."/>
            <person name="Kobayashi H."/>
            <person name="Maekawa T."/>
        </authorList>
    </citation>
    <scope>NUCLEOTIDE SEQUENCE [LARGE SCALE GENOMIC DNA]</scope>
    <source>
        <strain evidence="11 12">FCR-1</strain>
    </source>
</reference>
<evidence type="ECO:0000256" key="7">
    <source>
        <dbReference type="ARBA" id="ARBA00023004"/>
    </source>
</evidence>
<dbReference type="InterPro" id="IPR051536">
    <property type="entry name" value="UDG_Type-4/5"/>
</dbReference>
<keyword evidence="3" id="KW-0004">4Fe-4S</keyword>
<dbReference type="PANTHER" id="PTHR33693">
    <property type="entry name" value="TYPE-5 URACIL-DNA GLYCOSYLASE"/>
    <property type="match status" value="1"/>
</dbReference>
<keyword evidence="8" id="KW-0411">Iron-sulfur</keyword>
<evidence type="ECO:0000256" key="6">
    <source>
        <dbReference type="ARBA" id="ARBA00022801"/>
    </source>
</evidence>
<keyword evidence="4" id="KW-0479">Metal-binding</keyword>
<keyword evidence="6" id="KW-0378">Hydrolase</keyword>
<evidence type="ECO:0000313" key="11">
    <source>
        <dbReference type="EMBL" id="GAB0056685.1"/>
    </source>
</evidence>
<evidence type="ECO:0000256" key="5">
    <source>
        <dbReference type="ARBA" id="ARBA00022763"/>
    </source>
</evidence>